<evidence type="ECO:0000313" key="2">
    <source>
        <dbReference type="Proteomes" id="UP000245250"/>
    </source>
</evidence>
<dbReference type="AlphaFoldDB" id="A0A2S1YL03"/>
<organism evidence="1 2">
    <name type="scientific">Flavobacterium crocinum</name>
    <dbReference type="NCBI Taxonomy" id="2183896"/>
    <lineage>
        <taxon>Bacteria</taxon>
        <taxon>Pseudomonadati</taxon>
        <taxon>Bacteroidota</taxon>
        <taxon>Flavobacteriia</taxon>
        <taxon>Flavobacteriales</taxon>
        <taxon>Flavobacteriaceae</taxon>
        <taxon>Flavobacterium</taxon>
    </lineage>
</organism>
<gene>
    <name evidence="1" type="ORF">HYN56_10080</name>
</gene>
<dbReference type="EMBL" id="CP029255">
    <property type="protein sequence ID" value="AWK04558.1"/>
    <property type="molecule type" value="Genomic_DNA"/>
</dbReference>
<proteinExistence type="predicted"/>
<reference evidence="1 2" key="1">
    <citation type="submission" date="2018-05" db="EMBL/GenBank/DDBJ databases">
        <title>Genome sequencing of Flavobacterium sp. HYN0056.</title>
        <authorList>
            <person name="Yi H."/>
            <person name="Baek C."/>
        </authorList>
    </citation>
    <scope>NUCLEOTIDE SEQUENCE [LARGE SCALE GENOMIC DNA]</scope>
    <source>
        <strain evidence="1 2">HYN0056</strain>
    </source>
</reference>
<evidence type="ECO:0000313" key="1">
    <source>
        <dbReference type="EMBL" id="AWK04558.1"/>
    </source>
</evidence>
<dbReference type="Proteomes" id="UP000245250">
    <property type="component" value="Chromosome"/>
</dbReference>
<name>A0A2S1YL03_9FLAO</name>
<keyword evidence="2" id="KW-1185">Reference proteome</keyword>
<sequence length="89" mass="10356">MICAEFLFIDEIKCDLETGDLEYDTKMGSLELIKICSRKNDMKRIIISLYIFLATESLFAQNQTNQVLLVSSNNAIVYRLFSTRNTWCF</sequence>
<accession>A0A2S1YL03</accession>
<dbReference type="KEGG" id="fcr:HYN56_10080"/>
<protein>
    <submittedName>
        <fullName evidence="1">Uncharacterized protein</fullName>
    </submittedName>
</protein>